<dbReference type="STRING" id="446469.Sked_28920"/>
<dbReference type="KEGG" id="ske:Sked_28920"/>
<evidence type="ECO:0000313" key="3">
    <source>
        <dbReference type="Proteomes" id="UP000000322"/>
    </source>
</evidence>
<name>D1BBM3_SANKS</name>
<evidence type="ECO:0000256" key="1">
    <source>
        <dbReference type="SAM" id="Phobius"/>
    </source>
</evidence>
<keyword evidence="1" id="KW-1133">Transmembrane helix</keyword>
<reference evidence="2 3" key="1">
    <citation type="journal article" date="2009" name="Stand. Genomic Sci.">
        <title>Complete genome sequence of Sanguibacter keddieii type strain (ST-74).</title>
        <authorList>
            <person name="Ivanova N."/>
            <person name="Sikorski J."/>
            <person name="Sims D."/>
            <person name="Brettin T."/>
            <person name="Detter J.C."/>
            <person name="Han C."/>
            <person name="Lapidus A."/>
            <person name="Copeland A."/>
            <person name="Glavina Del Rio T."/>
            <person name="Nolan M."/>
            <person name="Chen F."/>
            <person name="Lucas S."/>
            <person name="Tice H."/>
            <person name="Cheng J.F."/>
            <person name="Bruce D."/>
            <person name="Goodwin L."/>
            <person name="Pitluck S."/>
            <person name="Pati A."/>
            <person name="Mavromatis K."/>
            <person name="Chen A."/>
            <person name="Palaniappan K."/>
            <person name="D'haeseleer P."/>
            <person name="Chain P."/>
            <person name="Bristow J."/>
            <person name="Eisen J.A."/>
            <person name="Markowitz V."/>
            <person name="Hugenholtz P."/>
            <person name="Goker M."/>
            <person name="Pukall R."/>
            <person name="Klenk H.P."/>
            <person name="Kyrpides N.C."/>
        </authorList>
    </citation>
    <scope>NUCLEOTIDE SEQUENCE [LARGE SCALE GENOMIC DNA]</scope>
    <source>
        <strain evidence="3">ATCC 51767 / DSM 10542 / NCFB 3025 / ST-74</strain>
    </source>
</reference>
<keyword evidence="3" id="KW-1185">Reference proteome</keyword>
<feature type="transmembrane region" description="Helical" evidence="1">
    <location>
        <begin position="26"/>
        <end position="46"/>
    </location>
</feature>
<dbReference type="HOGENOM" id="CLU_1785543_0_0_11"/>
<dbReference type="Proteomes" id="UP000000322">
    <property type="component" value="Chromosome"/>
</dbReference>
<dbReference type="AlphaFoldDB" id="D1BBM3"/>
<protein>
    <submittedName>
        <fullName evidence="2">Uncharacterized protein</fullName>
    </submittedName>
</protein>
<sequence>MRIPLRQAPPAAPPEPNPLARLAFKFGVKAIGVSAVLVLAMIGLAIVPAVLVSNAVLLLLIAFGGVFYLARRRFRALTVQAYLGELVDALRPVRRGALIAAGAISAAALISSIASHAGILSTVQNSIAAGLFALLAIALWRRTRP</sequence>
<feature type="transmembrane region" description="Helical" evidence="1">
    <location>
        <begin position="52"/>
        <end position="70"/>
    </location>
</feature>
<accession>D1BBM3</accession>
<proteinExistence type="predicted"/>
<dbReference type="EMBL" id="CP001819">
    <property type="protein sequence ID" value="ACZ22794.1"/>
    <property type="molecule type" value="Genomic_DNA"/>
</dbReference>
<gene>
    <name evidence="2" type="ordered locus">Sked_28920</name>
</gene>
<evidence type="ECO:0000313" key="2">
    <source>
        <dbReference type="EMBL" id="ACZ22794.1"/>
    </source>
</evidence>
<organism evidence="2 3">
    <name type="scientific">Sanguibacter keddieii (strain ATCC 51767 / DSM 10542 / NCFB 3025 / ST-74)</name>
    <dbReference type="NCBI Taxonomy" id="446469"/>
    <lineage>
        <taxon>Bacteria</taxon>
        <taxon>Bacillati</taxon>
        <taxon>Actinomycetota</taxon>
        <taxon>Actinomycetes</taxon>
        <taxon>Micrococcales</taxon>
        <taxon>Sanguibacteraceae</taxon>
        <taxon>Sanguibacter</taxon>
    </lineage>
</organism>
<feature type="transmembrane region" description="Helical" evidence="1">
    <location>
        <begin position="97"/>
        <end position="117"/>
    </location>
</feature>
<keyword evidence="1" id="KW-0812">Transmembrane</keyword>
<feature type="transmembrane region" description="Helical" evidence="1">
    <location>
        <begin position="123"/>
        <end position="140"/>
    </location>
</feature>
<dbReference type="RefSeq" id="WP_012867863.1">
    <property type="nucleotide sequence ID" value="NC_013521.1"/>
</dbReference>
<keyword evidence="1" id="KW-0472">Membrane</keyword>